<comment type="caution">
    <text evidence="1">The sequence shown here is derived from an EMBL/GenBank/DDBJ whole genome shotgun (WGS) entry which is preliminary data.</text>
</comment>
<gene>
    <name evidence="1" type="ORF">TI39_contig94g00001</name>
</gene>
<organism evidence="1 2">
    <name type="scientific">Zymoseptoria brevis</name>
    <dbReference type="NCBI Taxonomy" id="1047168"/>
    <lineage>
        <taxon>Eukaryota</taxon>
        <taxon>Fungi</taxon>
        <taxon>Dikarya</taxon>
        <taxon>Ascomycota</taxon>
        <taxon>Pezizomycotina</taxon>
        <taxon>Dothideomycetes</taxon>
        <taxon>Dothideomycetidae</taxon>
        <taxon>Mycosphaerellales</taxon>
        <taxon>Mycosphaerellaceae</taxon>
        <taxon>Zymoseptoria</taxon>
    </lineage>
</organism>
<reference evidence="1 2" key="1">
    <citation type="submission" date="2015-03" db="EMBL/GenBank/DDBJ databases">
        <title>RNA-seq based gene annotation and comparative genomics of four Zymoseptoria species reveal species-specific pathogenicity related genes and transposable element activity.</title>
        <authorList>
            <person name="Grandaubert J."/>
            <person name="Bhattacharyya A."/>
            <person name="Stukenbrock E.H."/>
        </authorList>
    </citation>
    <scope>NUCLEOTIDE SEQUENCE [LARGE SCALE GENOMIC DNA]</scope>
    <source>
        <strain evidence="1 2">Zb18110</strain>
    </source>
</reference>
<keyword evidence="2" id="KW-1185">Reference proteome</keyword>
<dbReference type="Proteomes" id="UP000033647">
    <property type="component" value="Unassembled WGS sequence"/>
</dbReference>
<dbReference type="AlphaFoldDB" id="A0A0F4GY32"/>
<accession>A0A0F4GY32</accession>
<name>A0A0F4GY32_9PEZI</name>
<evidence type="ECO:0000313" key="2">
    <source>
        <dbReference type="Proteomes" id="UP000033647"/>
    </source>
</evidence>
<protein>
    <submittedName>
        <fullName evidence="1">Uncharacterized protein</fullName>
    </submittedName>
</protein>
<dbReference type="EMBL" id="LAFY01000091">
    <property type="protein sequence ID" value="KJY02159.1"/>
    <property type="molecule type" value="Genomic_DNA"/>
</dbReference>
<sequence length="136" mass="15107">MGEVAARLLNPTGTATPWFSPILAADGVTLITSGSNYIEKGPKVEAYGKSCRPRILASDKEFGNWDTLVCPTEVDWTRMDDEIMQDVRGASNDDTLPQEVRNALLHAWTTWMLVDKTGKPDKLPHACKPQQRRHGT</sequence>
<evidence type="ECO:0000313" key="1">
    <source>
        <dbReference type="EMBL" id="KJY02159.1"/>
    </source>
</evidence>
<proteinExistence type="predicted"/>